<protein>
    <recommendedName>
        <fullName evidence="4">Ecp2 effector protein domain-containing protein</fullName>
    </recommendedName>
</protein>
<sequence length="170" mass="18673">MCHFVYLFFTFLGALLPVIDARAAVTFSSKEFDGILLNNRTISQVQCFKAGINTMDFTRGTEMLSAYCKNFKIAPLSPYVAIVGSTTAYVCSEVNLEICSGDTMDLANQVLDDKCGPTVAGHVRLNDVNATLYGRGVLESPLCPMSSGLMKNYHFYPIPTFINGTRVGKW</sequence>
<feature type="signal peptide" evidence="1">
    <location>
        <begin position="1"/>
        <end position="23"/>
    </location>
</feature>
<name>A0A8K0NGX1_9HYPO</name>
<dbReference type="AlphaFoldDB" id="A0A8K0NGX1"/>
<evidence type="ECO:0000313" key="2">
    <source>
        <dbReference type="EMBL" id="KAG5924657.1"/>
    </source>
</evidence>
<organism evidence="2 3">
    <name type="scientific">Claviceps africana</name>
    <dbReference type="NCBI Taxonomy" id="83212"/>
    <lineage>
        <taxon>Eukaryota</taxon>
        <taxon>Fungi</taxon>
        <taxon>Dikarya</taxon>
        <taxon>Ascomycota</taxon>
        <taxon>Pezizomycotina</taxon>
        <taxon>Sordariomycetes</taxon>
        <taxon>Hypocreomycetidae</taxon>
        <taxon>Hypocreales</taxon>
        <taxon>Clavicipitaceae</taxon>
        <taxon>Claviceps</taxon>
    </lineage>
</organism>
<feature type="chain" id="PRO_5035453980" description="Ecp2 effector protein domain-containing protein" evidence="1">
    <location>
        <begin position="24"/>
        <end position="170"/>
    </location>
</feature>
<keyword evidence="3" id="KW-1185">Reference proteome</keyword>
<evidence type="ECO:0008006" key="4">
    <source>
        <dbReference type="Google" id="ProtNLM"/>
    </source>
</evidence>
<gene>
    <name evidence="2" type="ORF">E4U42_004574</name>
</gene>
<comment type="caution">
    <text evidence="2">The sequence shown here is derived from an EMBL/GenBank/DDBJ whole genome shotgun (WGS) entry which is preliminary data.</text>
</comment>
<dbReference type="OrthoDB" id="4948893at2759"/>
<dbReference type="Proteomes" id="UP000811619">
    <property type="component" value="Unassembled WGS sequence"/>
</dbReference>
<evidence type="ECO:0000313" key="3">
    <source>
        <dbReference type="Proteomes" id="UP000811619"/>
    </source>
</evidence>
<evidence type="ECO:0000256" key="1">
    <source>
        <dbReference type="SAM" id="SignalP"/>
    </source>
</evidence>
<dbReference type="EMBL" id="SRPY01000409">
    <property type="protein sequence ID" value="KAG5924657.1"/>
    <property type="molecule type" value="Genomic_DNA"/>
</dbReference>
<proteinExistence type="predicted"/>
<keyword evidence="1" id="KW-0732">Signal</keyword>
<reference evidence="2" key="1">
    <citation type="journal article" date="2020" name="bioRxiv">
        <title>Whole genome comparisons of ergot fungi reveals the divergence and evolution of species within the genus Claviceps are the result of varying mechanisms driving genome evolution and host range expansion.</title>
        <authorList>
            <person name="Wyka S.A."/>
            <person name="Mondo S.J."/>
            <person name="Liu M."/>
            <person name="Dettman J."/>
            <person name="Nalam V."/>
            <person name="Broders K.D."/>
        </authorList>
    </citation>
    <scope>NUCLEOTIDE SEQUENCE</scope>
    <source>
        <strain evidence="2">CCC 489</strain>
    </source>
</reference>
<accession>A0A8K0NGX1</accession>